<dbReference type="Proteomes" id="UP001527202">
    <property type="component" value="Unassembled WGS sequence"/>
</dbReference>
<evidence type="ECO:0000313" key="2">
    <source>
        <dbReference type="EMBL" id="QAV18887.1"/>
    </source>
</evidence>
<dbReference type="GO" id="GO:0005524">
    <property type="term" value="F:ATP binding"/>
    <property type="evidence" value="ECO:0007669"/>
    <property type="project" value="UniProtKB-KW"/>
</dbReference>
<dbReference type="Pfam" id="PF13479">
    <property type="entry name" value="AAA_24"/>
    <property type="match status" value="1"/>
</dbReference>
<dbReference type="Proteomes" id="UP000288943">
    <property type="component" value="Chromosome"/>
</dbReference>
<dbReference type="GeneID" id="95376094"/>
<reference evidence="1 4" key="2">
    <citation type="submission" date="2022-05" db="EMBL/GenBank/DDBJ databases">
        <title>Genome Sequencing of Bee-Associated Microbes.</title>
        <authorList>
            <person name="Dunlap C."/>
        </authorList>
    </citation>
    <scope>NUCLEOTIDE SEQUENCE [LARGE SCALE GENOMIC DNA]</scope>
    <source>
        <strain evidence="1 4">NRRL B-23120</strain>
    </source>
</reference>
<dbReference type="KEGG" id="pchi:PC41400_14850"/>
<reference evidence="2 3" key="1">
    <citation type="submission" date="2018-01" db="EMBL/GenBank/DDBJ databases">
        <title>The whole genome sequencing and assembly of Paenibacillus chitinolyticus KCCM 41400 strain.</title>
        <authorList>
            <person name="Kim J.-Y."/>
            <person name="Park M.-K."/>
            <person name="Lee Y.-J."/>
            <person name="Yi H."/>
            <person name="Bahn Y.-S."/>
            <person name="Kim J.F."/>
            <person name="Lee D.-W."/>
        </authorList>
    </citation>
    <scope>NUCLEOTIDE SEQUENCE [LARGE SCALE GENOMIC DNA]</scope>
    <source>
        <strain evidence="2 3">KCCM 41400</strain>
    </source>
</reference>
<sequence>MSFRNLVTANIPKVDLQSYILLTAGNYKSGKTRWWKEIIEYFFPNEPEAGLLVAWEPGYKTWKLKSKIDLVEYKKEEEKIKNGKIKIKTDIEMDSDRWIYFKQEIVTGLVQESKVSRISKVVGFDTVDRMIDCASAYIIVNANNKYPGNNFTSIQELSESKIYKDNVWNNLYDELKRPIDTLRAAGYGLIFLAWTKEKTTELVNGVKYNSIELMMNTTCRKVFQSQADLICCLHNEVTALDKEGNELNKNLENKNGKEIATKFHESQTYMYFRESSYIGIAGGRFKVLPEKELYGIDTYVRVFKEAIEGQLDEGDSFEDIRKKEIEVLEEKAKRFSEDMIDSLKDEDEKTAEDYHNELKNALKDIANEVKSDIVAPKMKELLGVVNFLKSDDTEKLKEALDFVNALNQ</sequence>
<dbReference type="EMBL" id="JAMDMJ010000055">
    <property type="protein sequence ID" value="MCY9599840.1"/>
    <property type="molecule type" value="Genomic_DNA"/>
</dbReference>
<dbReference type="EMBL" id="CP026520">
    <property type="protein sequence ID" value="QAV18887.1"/>
    <property type="molecule type" value="Genomic_DNA"/>
</dbReference>
<gene>
    <name evidence="1" type="ORF">M5X16_29245</name>
    <name evidence="2" type="ORF">PC41400_14850</name>
</gene>
<evidence type="ECO:0000313" key="1">
    <source>
        <dbReference type="EMBL" id="MCY9599840.1"/>
    </source>
</evidence>
<keyword evidence="4" id="KW-1185">Reference proteome</keyword>
<keyword evidence="1" id="KW-0547">Nucleotide-binding</keyword>
<evidence type="ECO:0000313" key="4">
    <source>
        <dbReference type="Proteomes" id="UP001527202"/>
    </source>
</evidence>
<evidence type="ECO:0000313" key="3">
    <source>
        <dbReference type="Proteomes" id="UP000288943"/>
    </source>
</evidence>
<protein>
    <submittedName>
        <fullName evidence="1">ATP-binding protein</fullName>
    </submittedName>
</protein>
<dbReference type="AlphaFoldDB" id="A0A410WX84"/>
<organism evidence="2 3">
    <name type="scientific">Paenibacillus chitinolyticus</name>
    <dbReference type="NCBI Taxonomy" id="79263"/>
    <lineage>
        <taxon>Bacteria</taxon>
        <taxon>Bacillati</taxon>
        <taxon>Bacillota</taxon>
        <taxon>Bacilli</taxon>
        <taxon>Bacillales</taxon>
        <taxon>Paenibacillaceae</taxon>
        <taxon>Paenibacillus</taxon>
    </lineage>
</organism>
<name>A0A410WX84_9BACL</name>
<dbReference type="RefSeq" id="WP_042227608.1">
    <property type="nucleotide sequence ID" value="NZ_CP026520.1"/>
</dbReference>
<accession>A0A410WX84</accession>
<proteinExistence type="predicted"/>
<dbReference type="OrthoDB" id="2584319at2"/>
<keyword evidence="1" id="KW-0067">ATP-binding</keyword>